<organism evidence="8 9">
    <name type="scientific">Cloeon dipterum</name>
    <dbReference type="NCBI Taxonomy" id="197152"/>
    <lineage>
        <taxon>Eukaryota</taxon>
        <taxon>Metazoa</taxon>
        <taxon>Ecdysozoa</taxon>
        <taxon>Arthropoda</taxon>
        <taxon>Hexapoda</taxon>
        <taxon>Insecta</taxon>
        <taxon>Pterygota</taxon>
        <taxon>Palaeoptera</taxon>
        <taxon>Ephemeroptera</taxon>
        <taxon>Pisciforma</taxon>
        <taxon>Baetidae</taxon>
        <taxon>Cloeon</taxon>
    </lineage>
</organism>
<dbReference type="GO" id="GO:0051649">
    <property type="term" value="P:establishment of localization in cell"/>
    <property type="evidence" value="ECO:0007669"/>
    <property type="project" value="UniProtKB-ARBA"/>
</dbReference>
<proteinExistence type="inferred from homology"/>
<dbReference type="FunFam" id="3.40.50.300:FF:001166">
    <property type="entry name" value="ADP-ribosylation factor D"/>
    <property type="match status" value="1"/>
</dbReference>
<evidence type="ECO:0000256" key="7">
    <source>
        <dbReference type="SAM" id="MobiDB-lite"/>
    </source>
</evidence>
<dbReference type="SUPFAM" id="SSF52540">
    <property type="entry name" value="P-loop containing nucleoside triphosphate hydrolases"/>
    <property type="match status" value="1"/>
</dbReference>
<feature type="binding site" evidence="5">
    <location>
        <begin position="244"/>
        <end position="247"/>
    </location>
    <ligand>
        <name>GTP</name>
        <dbReference type="ChEBI" id="CHEBI:37565"/>
    </ligand>
</feature>
<protein>
    <recommendedName>
        <fullName evidence="2">ADP-ribosylation factor-like protein 6</fullName>
    </recommendedName>
</protein>
<dbReference type="SMART" id="SM00178">
    <property type="entry name" value="SAR"/>
    <property type="match status" value="1"/>
</dbReference>
<accession>A0A8S1CI14</accession>
<dbReference type="OrthoDB" id="414781at2759"/>
<name>A0A8S1CI14_9INSE</name>
<dbReference type="SMART" id="SM00177">
    <property type="entry name" value="ARF"/>
    <property type="match status" value="1"/>
</dbReference>
<evidence type="ECO:0000256" key="2">
    <source>
        <dbReference type="ARBA" id="ARBA00019766"/>
    </source>
</evidence>
<dbReference type="AlphaFoldDB" id="A0A8S1CI14"/>
<evidence type="ECO:0000256" key="1">
    <source>
        <dbReference type="ARBA" id="ARBA00010290"/>
    </source>
</evidence>
<keyword evidence="6" id="KW-0479">Metal-binding</keyword>
<sequence length="307" mass="33216">MKPQDEEAGGPLLNSLLGAAKIKPAAANSFLGSPATALPRHNTFTSNASSMQALSAKQAALGARPAGSSLSSKLAALQGGIKRSHNHCIDEADLADKEEATSAPQPRCAPQSPDDAAMGPVSSVVLNPFSPRKFNVVMVGCFSTGKTTILYQLKEGREVITISTVGCNLEEIPFRDVVLAIWDMKGLDTTWRNWWRIFYKEKHGVIFVLDSASDAEQAEEEKQQLRLVAEDEYLAGLPFLVLANKQDAPGARSPAQLVQDLQMRQALAGRPWHIQATCGAQGQGLRQGLAWLVNEMEKKWDSPVQIS</sequence>
<gene>
    <name evidence="8" type="ORF">CLODIP_2_CD07240</name>
</gene>
<dbReference type="PROSITE" id="PS51417">
    <property type="entry name" value="ARF"/>
    <property type="match status" value="1"/>
</dbReference>
<dbReference type="InterPro" id="IPR006689">
    <property type="entry name" value="Small_GTPase_ARF/SAR"/>
</dbReference>
<evidence type="ECO:0000256" key="5">
    <source>
        <dbReference type="PIRSR" id="PIRSR606689-1"/>
    </source>
</evidence>
<dbReference type="GO" id="GO:0005525">
    <property type="term" value="F:GTP binding"/>
    <property type="evidence" value="ECO:0007669"/>
    <property type="project" value="UniProtKB-KW"/>
</dbReference>
<dbReference type="GO" id="GO:0016192">
    <property type="term" value="P:vesicle-mediated transport"/>
    <property type="evidence" value="ECO:0007669"/>
    <property type="project" value="UniProtKB-ARBA"/>
</dbReference>
<dbReference type="InterPro" id="IPR027417">
    <property type="entry name" value="P-loop_NTPase"/>
</dbReference>
<feature type="region of interest" description="Disordered" evidence="7">
    <location>
        <begin position="96"/>
        <end position="116"/>
    </location>
</feature>
<feature type="binding site" evidence="6">
    <location>
        <position position="164"/>
    </location>
    <ligand>
        <name>Mg(2+)</name>
        <dbReference type="ChEBI" id="CHEBI:18420"/>
    </ligand>
</feature>
<keyword evidence="9" id="KW-1185">Reference proteome</keyword>
<keyword evidence="4 5" id="KW-0342">GTP-binding</keyword>
<comment type="similarity">
    <text evidence="1">Belongs to the small GTPase superfamily. Arf family.</text>
</comment>
<dbReference type="Proteomes" id="UP000494165">
    <property type="component" value="Unassembled WGS sequence"/>
</dbReference>
<comment type="caution">
    <text evidence="8">The sequence shown here is derived from an EMBL/GenBank/DDBJ whole genome shotgun (WGS) entry which is preliminary data.</text>
</comment>
<evidence type="ECO:0000256" key="6">
    <source>
        <dbReference type="PIRSR" id="PIRSR606689-2"/>
    </source>
</evidence>
<dbReference type="InterPro" id="IPR005225">
    <property type="entry name" value="Small_GTP-bd"/>
</dbReference>
<feature type="binding site" evidence="5">
    <location>
        <position position="186"/>
    </location>
    <ligand>
        <name>GTP</name>
        <dbReference type="ChEBI" id="CHEBI:37565"/>
    </ligand>
</feature>
<evidence type="ECO:0000313" key="8">
    <source>
        <dbReference type="EMBL" id="CAB3368496.1"/>
    </source>
</evidence>
<evidence type="ECO:0000256" key="3">
    <source>
        <dbReference type="ARBA" id="ARBA00022741"/>
    </source>
</evidence>
<dbReference type="NCBIfam" id="TIGR00231">
    <property type="entry name" value="small_GTP"/>
    <property type="match status" value="1"/>
</dbReference>
<reference evidence="8 9" key="1">
    <citation type="submission" date="2020-04" db="EMBL/GenBank/DDBJ databases">
        <authorList>
            <person name="Alioto T."/>
            <person name="Alioto T."/>
            <person name="Gomez Garrido J."/>
        </authorList>
    </citation>
    <scope>NUCLEOTIDE SEQUENCE [LARGE SCALE GENOMIC DNA]</scope>
</reference>
<dbReference type="CDD" id="cd00878">
    <property type="entry name" value="Arf_Arl"/>
    <property type="match status" value="1"/>
</dbReference>
<dbReference type="GO" id="GO:0046872">
    <property type="term" value="F:metal ion binding"/>
    <property type="evidence" value="ECO:0007669"/>
    <property type="project" value="UniProtKB-KW"/>
</dbReference>
<dbReference type="PANTHER" id="PTHR11711">
    <property type="entry name" value="ADP RIBOSYLATION FACTOR-RELATED"/>
    <property type="match status" value="1"/>
</dbReference>
<dbReference type="InterPro" id="IPR024156">
    <property type="entry name" value="Small_GTPase_ARF"/>
</dbReference>
<dbReference type="Pfam" id="PF00025">
    <property type="entry name" value="Arf"/>
    <property type="match status" value="1"/>
</dbReference>
<feature type="binding site" evidence="6">
    <location>
        <position position="147"/>
    </location>
    <ligand>
        <name>Mg(2+)</name>
        <dbReference type="ChEBI" id="CHEBI:18420"/>
    </ligand>
</feature>
<dbReference type="PRINTS" id="PR00328">
    <property type="entry name" value="SAR1GTPBP"/>
</dbReference>
<evidence type="ECO:0000256" key="4">
    <source>
        <dbReference type="ARBA" id="ARBA00023134"/>
    </source>
</evidence>
<keyword evidence="6" id="KW-0460">Magnesium</keyword>
<dbReference type="GO" id="GO:0003924">
    <property type="term" value="F:GTPase activity"/>
    <property type="evidence" value="ECO:0007669"/>
    <property type="project" value="InterPro"/>
</dbReference>
<dbReference type="Gene3D" id="3.40.50.300">
    <property type="entry name" value="P-loop containing nucleotide triphosphate hydrolases"/>
    <property type="match status" value="1"/>
</dbReference>
<evidence type="ECO:0000313" key="9">
    <source>
        <dbReference type="Proteomes" id="UP000494165"/>
    </source>
</evidence>
<feature type="binding site" evidence="5">
    <location>
        <begin position="140"/>
        <end position="147"/>
    </location>
    <ligand>
        <name>GTP</name>
        <dbReference type="ChEBI" id="CHEBI:37565"/>
    </ligand>
</feature>
<keyword evidence="3 5" id="KW-0547">Nucleotide-binding</keyword>
<dbReference type="EMBL" id="CADEPI010000038">
    <property type="protein sequence ID" value="CAB3368496.1"/>
    <property type="molecule type" value="Genomic_DNA"/>
</dbReference>